<accession>A0A9Q3ZPV2</accession>
<evidence type="ECO:0000259" key="3">
    <source>
        <dbReference type="PROSITE" id="PS51186"/>
    </source>
</evidence>
<keyword evidence="2" id="KW-0012">Acyltransferase</keyword>
<dbReference type="RefSeq" id="WP_234220114.1">
    <property type="nucleotide sequence ID" value="NZ_JAGQAF010000007.1"/>
</dbReference>
<feature type="domain" description="N-acetyltransferase" evidence="3">
    <location>
        <begin position="1"/>
        <end position="139"/>
    </location>
</feature>
<dbReference type="InterPro" id="IPR050832">
    <property type="entry name" value="Bact_Acetyltransf"/>
</dbReference>
<reference evidence="4" key="1">
    <citation type="journal article" date="2021" name="Environ. Microbiol.">
        <title>Cryptic niche differentiation of novel sediment ecotypes of Rugeria pomeroyi correlates with nitrate respiration.</title>
        <authorList>
            <person name="Lin X."/>
            <person name="McNichol J."/>
            <person name="Chu X."/>
            <person name="Qian Y."/>
            <person name="Luo H."/>
        </authorList>
    </citation>
    <scope>NUCLEOTIDE SEQUENCE</scope>
    <source>
        <strain evidence="4">SZCCDBB064</strain>
    </source>
</reference>
<dbReference type="GO" id="GO:0016747">
    <property type="term" value="F:acyltransferase activity, transferring groups other than amino-acyl groups"/>
    <property type="evidence" value="ECO:0007669"/>
    <property type="project" value="InterPro"/>
</dbReference>
<protein>
    <submittedName>
        <fullName evidence="4">GNAT family N-acetyltransferase</fullName>
    </submittedName>
</protein>
<name>A0A9Q3ZPV2_9RHOB</name>
<dbReference type="Gene3D" id="3.40.630.30">
    <property type="match status" value="1"/>
</dbReference>
<evidence type="ECO:0000313" key="4">
    <source>
        <dbReference type="EMBL" id="MCE8538382.1"/>
    </source>
</evidence>
<dbReference type="CDD" id="cd04301">
    <property type="entry name" value="NAT_SF"/>
    <property type="match status" value="1"/>
</dbReference>
<comment type="caution">
    <text evidence="4">The sequence shown here is derived from an EMBL/GenBank/DDBJ whole genome shotgun (WGS) entry which is preliminary data.</text>
</comment>
<organism evidence="4 5">
    <name type="scientific">Ruegeria pomeroyi</name>
    <dbReference type="NCBI Taxonomy" id="89184"/>
    <lineage>
        <taxon>Bacteria</taxon>
        <taxon>Pseudomonadati</taxon>
        <taxon>Pseudomonadota</taxon>
        <taxon>Alphaproteobacteria</taxon>
        <taxon>Rhodobacterales</taxon>
        <taxon>Roseobacteraceae</taxon>
        <taxon>Ruegeria</taxon>
    </lineage>
</organism>
<keyword evidence="1" id="KW-0808">Transferase</keyword>
<sequence>MRIRPACISDIDALMTIRATVSENRLSDPARVRRSDYLDFHRNSTLWICETGGQVVGFSACDPRNGSIWALFVAPGREGSGCGRALLARACADLRRAGWSKAWLTTGAGTRAERFYRRAGWQVFCEMSDGDLLLWRSLR</sequence>
<dbReference type="InterPro" id="IPR016181">
    <property type="entry name" value="Acyl_CoA_acyltransferase"/>
</dbReference>
<gene>
    <name evidence="4" type="ORF">KBY27_13075</name>
</gene>
<dbReference type="AlphaFoldDB" id="A0A9Q3ZPV2"/>
<dbReference type="PROSITE" id="PS51186">
    <property type="entry name" value="GNAT"/>
    <property type="match status" value="1"/>
</dbReference>
<dbReference type="SUPFAM" id="SSF55729">
    <property type="entry name" value="Acyl-CoA N-acyltransferases (Nat)"/>
    <property type="match status" value="1"/>
</dbReference>
<evidence type="ECO:0000256" key="2">
    <source>
        <dbReference type="ARBA" id="ARBA00023315"/>
    </source>
</evidence>
<evidence type="ECO:0000313" key="5">
    <source>
        <dbReference type="Proteomes" id="UP000813672"/>
    </source>
</evidence>
<dbReference type="PANTHER" id="PTHR43877:SF2">
    <property type="entry name" value="AMINOALKYLPHOSPHONATE N-ACETYLTRANSFERASE-RELATED"/>
    <property type="match status" value="1"/>
</dbReference>
<dbReference type="Pfam" id="PF00583">
    <property type="entry name" value="Acetyltransf_1"/>
    <property type="match status" value="1"/>
</dbReference>
<evidence type="ECO:0000256" key="1">
    <source>
        <dbReference type="ARBA" id="ARBA00022679"/>
    </source>
</evidence>
<proteinExistence type="predicted"/>
<dbReference type="Proteomes" id="UP000813672">
    <property type="component" value="Unassembled WGS sequence"/>
</dbReference>
<dbReference type="InterPro" id="IPR000182">
    <property type="entry name" value="GNAT_dom"/>
</dbReference>
<dbReference type="EMBL" id="JAGQAF010000007">
    <property type="protein sequence ID" value="MCE8538382.1"/>
    <property type="molecule type" value="Genomic_DNA"/>
</dbReference>
<dbReference type="PANTHER" id="PTHR43877">
    <property type="entry name" value="AMINOALKYLPHOSPHONATE N-ACETYLTRANSFERASE-RELATED-RELATED"/>
    <property type="match status" value="1"/>
</dbReference>